<dbReference type="EMBL" id="JH971387">
    <property type="protein sequence ID" value="EKM81683.1"/>
    <property type="molecule type" value="Genomic_DNA"/>
</dbReference>
<dbReference type="InterPro" id="IPR043154">
    <property type="entry name" value="Sec-1-like_dom1"/>
</dbReference>
<accession>K5XEA5</accession>
<dbReference type="HOGENOM" id="CLU_009210_1_0_1"/>
<dbReference type="SUPFAM" id="SSF56815">
    <property type="entry name" value="Sec1/munc18-like (SM) proteins"/>
    <property type="match status" value="1"/>
</dbReference>
<dbReference type="InParanoid" id="K5XEA5"/>
<dbReference type="InterPro" id="IPR001619">
    <property type="entry name" value="Sec1-like"/>
</dbReference>
<dbReference type="RefSeq" id="XP_007327540.1">
    <property type="nucleotide sequence ID" value="XM_007327478.1"/>
</dbReference>
<dbReference type="PANTHER" id="PTHR11679">
    <property type="entry name" value="VESICLE PROTEIN SORTING-ASSOCIATED"/>
    <property type="match status" value="1"/>
</dbReference>
<dbReference type="OrthoDB" id="2228at2759"/>
<gene>
    <name evidence="3" type="ORF">AGABI1DRAFT_118776</name>
</gene>
<keyword evidence="4" id="KW-1185">Reference proteome</keyword>
<proteinExistence type="inferred from homology"/>
<dbReference type="GO" id="GO:0016192">
    <property type="term" value="P:vesicle-mediated transport"/>
    <property type="evidence" value="ECO:0007669"/>
    <property type="project" value="InterPro"/>
</dbReference>
<evidence type="ECO:0000313" key="4">
    <source>
        <dbReference type="Proteomes" id="UP000008493"/>
    </source>
</evidence>
<evidence type="ECO:0000313" key="3">
    <source>
        <dbReference type="EMBL" id="EKM81683.1"/>
    </source>
</evidence>
<protein>
    <recommendedName>
        <fullName evidence="5">Sec1-like protein</fullName>
    </recommendedName>
</protein>
<feature type="region of interest" description="Disordered" evidence="2">
    <location>
        <begin position="698"/>
        <end position="762"/>
    </location>
</feature>
<dbReference type="eggNOG" id="KOG1300">
    <property type="taxonomic scope" value="Eukaryota"/>
</dbReference>
<name>K5XEA5_AGABU</name>
<dbReference type="Pfam" id="PF00995">
    <property type="entry name" value="Sec1"/>
    <property type="match status" value="1"/>
</dbReference>
<evidence type="ECO:0000256" key="2">
    <source>
        <dbReference type="SAM" id="MobiDB-lite"/>
    </source>
</evidence>
<dbReference type="InterPro" id="IPR036045">
    <property type="entry name" value="Sec1-like_sf"/>
</dbReference>
<feature type="compositionally biased region" description="Low complexity" evidence="2">
    <location>
        <begin position="708"/>
        <end position="718"/>
    </location>
</feature>
<feature type="compositionally biased region" description="Basic residues" evidence="2">
    <location>
        <begin position="753"/>
        <end position="762"/>
    </location>
</feature>
<dbReference type="Gene3D" id="3.40.50.2060">
    <property type="match status" value="1"/>
</dbReference>
<dbReference type="Proteomes" id="UP000008493">
    <property type="component" value="Unassembled WGS sequence"/>
</dbReference>
<comment type="similarity">
    <text evidence="1">Belongs to the STXBP/unc-18/SEC1 family.</text>
</comment>
<dbReference type="FunCoup" id="K5XEA5">
    <property type="interactions" value="259"/>
</dbReference>
<evidence type="ECO:0008006" key="5">
    <source>
        <dbReference type="Google" id="ProtNLM"/>
    </source>
</evidence>
<dbReference type="KEGG" id="abp:AGABI1DRAFT118776"/>
<dbReference type="OMA" id="PFTRPHT"/>
<sequence>MPSLIDIVKGKFLEAIRSVQPPGRWKILVVDEFSQKLLSSVLKQFDILEENVTLIESITNNRDPQPDYEAMYLLMPTNQNVDRIIRDFSGNTKQYAAGHLFFVEGLAEPLFQRLTSSAVVPHLQVLKELFINFWATEAQTFTIDEPSFFFSMYSPPRHESSARLARDRLLEDMRFTSKMITNVCVTLNEFPYIRYYVPINHPPLGPLGTNPSAAISPPPIHRAPPSKIEKSNSNNAAWRTNLARGSEARAVEAIETEYVTKILAFMVQSNLDEYKRNNSDFGKGDGSRPRGTLIITDRAMDMTAPFLHEFTYQAMANDLLPIDDGKKFTYKFQSSVGTFEDKTAVLSDNDKLWTDLRHMHMREAIDKIMNSFKAFTEEHAVFQGEGAASLNDMKDMLASLPQYQEQREAFSLHTTMAQECMAIFERAKLVSVGNVEQCCATGVTAEGKSPKSLVEEMVPLLDSRDIMNVNKARIIALYIQYRDGVPEEDRRRLYQHARLSLAEIDALKALGLMGVKISKNPNDKDTKKRIKQKKTNEEEYELSRYKPLLKTIIEDAVASRLDESIFPYVKDSPLKNVVPQAVRSPPAATSLRSAKPTWQHKAPKTGTANVRDDKQRLIVFVAGGMTYSEIREAYQLSTSLNKDIFIGSTHTITPKDFVDDLKVLDLNGVGSKAVPKGLREMRDGQRSYQEYFDEKYFIQDAPPPQPRPQVLSPPQSSSGFLSVSRHTSPKVNQPSPTQSFSSILSDAAPEKEKKKKKGLFRF</sequence>
<evidence type="ECO:0000256" key="1">
    <source>
        <dbReference type="ARBA" id="ARBA00009884"/>
    </source>
</evidence>
<dbReference type="Gene3D" id="3.90.830.10">
    <property type="entry name" value="Syntaxin Binding Protein 1, Chain A, domain 2"/>
    <property type="match status" value="1"/>
</dbReference>
<dbReference type="InterPro" id="IPR027482">
    <property type="entry name" value="Sec1-like_dom2"/>
</dbReference>
<organism evidence="3 4">
    <name type="scientific">Agaricus bisporus var. burnettii (strain JB137-S8 / ATCC MYA-4627 / FGSC 10392)</name>
    <name type="common">White button mushroom</name>
    <dbReference type="NCBI Taxonomy" id="597362"/>
    <lineage>
        <taxon>Eukaryota</taxon>
        <taxon>Fungi</taxon>
        <taxon>Dikarya</taxon>
        <taxon>Basidiomycota</taxon>
        <taxon>Agaricomycotina</taxon>
        <taxon>Agaricomycetes</taxon>
        <taxon>Agaricomycetidae</taxon>
        <taxon>Agaricales</taxon>
        <taxon>Agaricineae</taxon>
        <taxon>Agaricaceae</taxon>
        <taxon>Agaricus</taxon>
    </lineage>
</organism>
<dbReference type="Gene3D" id="3.40.50.1910">
    <property type="match status" value="2"/>
</dbReference>
<dbReference type="GeneID" id="18825486"/>
<feature type="compositionally biased region" description="Polar residues" evidence="2">
    <location>
        <begin position="719"/>
        <end position="744"/>
    </location>
</feature>
<dbReference type="AlphaFoldDB" id="K5XEA5"/>
<dbReference type="Gene3D" id="1.25.40.60">
    <property type="match status" value="1"/>
</dbReference>
<dbReference type="InterPro" id="IPR043127">
    <property type="entry name" value="Sec-1-like_dom3a"/>
</dbReference>
<dbReference type="STRING" id="597362.K5XEA5"/>
<feature type="region of interest" description="Disordered" evidence="2">
    <location>
        <begin position="585"/>
        <end position="608"/>
    </location>
</feature>
<dbReference type="PIRSF" id="PIRSF005715">
    <property type="entry name" value="VPS45_Sec1"/>
    <property type="match status" value="1"/>
</dbReference>
<reference evidence="4" key="1">
    <citation type="journal article" date="2012" name="Proc. Natl. Acad. Sci. U.S.A.">
        <title>Genome sequence of the button mushroom Agaricus bisporus reveals mechanisms governing adaptation to a humic-rich ecological niche.</title>
        <authorList>
            <person name="Morin E."/>
            <person name="Kohler A."/>
            <person name="Baker A.R."/>
            <person name="Foulongne-Oriol M."/>
            <person name="Lombard V."/>
            <person name="Nagy L.G."/>
            <person name="Ohm R.A."/>
            <person name="Patyshakuliyeva A."/>
            <person name="Brun A."/>
            <person name="Aerts A.L."/>
            <person name="Bailey A.M."/>
            <person name="Billette C."/>
            <person name="Coutinho P.M."/>
            <person name="Deakin G."/>
            <person name="Doddapaneni H."/>
            <person name="Floudas D."/>
            <person name="Grimwood J."/>
            <person name="Hilden K."/>
            <person name="Kuees U."/>
            <person name="LaButti K.M."/>
            <person name="Lapidus A."/>
            <person name="Lindquist E.A."/>
            <person name="Lucas S.M."/>
            <person name="Murat C."/>
            <person name="Riley R.W."/>
            <person name="Salamov A.A."/>
            <person name="Schmutz J."/>
            <person name="Subramanian V."/>
            <person name="Woesten H.A.B."/>
            <person name="Xu J."/>
            <person name="Eastwood D.C."/>
            <person name="Foster G.D."/>
            <person name="Sonnenberg A.S."/>
            <person name="Cullen D."/>
            <person name="de Vries R.P."/>
            <person name="Lundell T."/>
            <person name="Hibbett D.S."/>
            <person name="Henrissat B."/>
            <person name="Burton K.S."/>
            <person name="Kerrigan R.W."/>
            <person name="Challen M.P."/>
            <person name="Grigoriev I.V."/>
            <person name="Martin F."/>
        </authorList>
    </citation>
    <scope>NUCLEOTIDE SEQUENCE [LARGE SCALE GENOMIC DNA]</scope>
    <source>
        <strain evidence="4">JB137-S8 / ATCC MYA-4627 / FGSC 10392</strain>
    </source>
</reference>